<dbReference type="GO" id="GO:0003677">
    <property type="term" value="F:DNA binding"/>
    <property type="evidence" value="ECO:0007669"/>
    <property type="project" value="UniProtKB-KW"/>
</dbReference>
<keyword evidence="8" id="KW-0539">Nucleus</keyword>
<keyword evidence="3 9" id="KW-0863">Zinc-finger</keyword>
<evidence type="ECO:0000259" key="12">
    <source>
        <dbReference type="PROSITE" id="PS51141"/>
    </source>
</evidence>
<feature type="region of interest" description="Disordered" evidence="10">
    <location>
        <begin position="367"/>
        <end position="404"/>
    </location>
</feature>
<organism evidence="13 14">
    <name type="scientific">Ficus carica</name>
    <name type="common">Common fig</name>
    <dbReference type="NCBI Taxonomy" id="3494"/>
    <lineage>
        <taxon>Eukaryota</taxon>
        <taxon>Viridiplantae</taxon>
        <taxon>Streptophyta</taxon>
        <taxon>Embryophyta</taxon>
        <taxon>Tracheophyta</taxon>
        <taxon>Spermatophyta</taxon>
        <taxon>Magnoliopsida</taxon>
        <taxon>eudicotyledons</taxon>
        <taxon>Gunneridae</taxon>
        <taxon>Pentapetalae</taxon>
        <taxon>rosids</taxon>
        <taxon>fabids</taxon>
        <taxon>Rosales</taxon>
        <taxon>Moraceae</taxon>
        <taxon>Ficeae</taxon>
        <taxon>Ficus</taxon>
    </lineage>
</organism>
<feature type="transmembrane region" description="Helical" evidence="11">
    <location>
        <begin position="994"/>
        <end position="1012"/>
    </location>
</feature>
<dbReference type="Gene3D" id="1.25.40.20">
    <property type="entry name" value="Ankyrin repeat-containing domain"/>
    <property type="match status" value="1"/>
</dbReference>
<feature type="region of interest" description="Disordered" evidence="10">
    <location>
        <begin position="148"/>
        <end position="168"/>
    </location>
</feature>
<dbReference type="EMBL" id="BTGU01000041">
    <property type="protein sequence ID" value="GMN52208.1"/>
    <property type="molecule type" value="Genomic_DNA"/>
</dbReference>
<evidence type="ECO:0000256" key="3">
    <source>
        <dbReference type="ARBA" id="ARBA00022771"/>
    </source>
</evidence>
<dbReference type="InterPro" id="IPR044817">
    <property type="entry name" value="SBP-like"/>
</dbReference>
<keyword evidence="2" id="KW-0479">Metal-binding</keyword>
<proteinExistence type="predicted"/>
<accession>A0AA88DAP0</accession>
<evidence type="ECO:0000256" key="7">
    <source>
        <dbReference type="ARBA" id="ARBA00023163"/>
    </source>
</evidence>
<evidence type="ECO:0000256" key="6">
    <source>
        <dbReference type="ARBA" id="ARBA00023125"/>
    </source>
</evidence>
<feature type="compositionally biased region" description="Low complexity" evidence="10">
    <location>
        <begin position="375"/>
        <end position="386"/>
    </location>
</feature>
<evidence type="ECO:0000313" key="14">
    <source>
        <dbReference type="Proteomes" id="UP001187192"/>
    </source>
</evidence>
<evidence type="ECO:0000256" key="9">
    <source>
        <dbReference type="PROSITE-ProRule" id="PRU00470"/>
    </source>
</evidence>
<dbReference type="PROSITE" id="PS51141">
    <property type="entry name" value="ZF_SBP"/>
    <property type="match status" value="1"/>
</dbReference>
<evidence type="ECO:0000256" key="8">
    <source>
        <dbReference type="ARBA" id="ARBA00023242"/>
    </source>
</evidence>
<protein>
    <recommendedName>
        <fullName evidence="12">SBP-type domain-containing protein</fullName>
    </recommendedName>
</protein>
<dbReference type="SUPFAM" id="SSF48403">
    <property type="entry name" value="Ankyrin repeat"/>
    <property type="match status" value="1"/>
</dbReference>
<keyword evidence="4" id="KW-0862">Zinc</keyword>
<feature type="compositionally biased region" description="Low complexity" evidence="10">
    <location>
        <begin position="462"/>
        <end position="481"/>
    </location>
</feature>
<dbReference type="InterPro" id="IPR036893">
    <property type="entry name" value="SBP_sf"/>
</dbReference>
<dbReference type="GO" id="GO:0008270">
    <property type="term" value="F:zinc ion binding"/>
    <property type="evidence" value="ECO:0007669"/>
    <property type="project" value="UniProtKB-KW"/>
</dbReference>
<feature type="region of interest" description="Disordered" evidence="10">
    <location>
        <begin position="242"/>
        <end position="266"/>
    </location>
</feature>
<evidence type="ECO:0000256" key="11">
    <source>
        <dbReference type="SAM" id="Phobius"/>
    </source>
</evidence>
<keyword evidence="11" id="KW-0812">Transmembrane</keyword>
<dbReference type="GO" id="GO:0005634">
    <property type="term" value="C:nucleus"/>
    <property type="evidence" value="ECO:0007669"/>
    <property type="project" value="UniProtKB-SubCell"/>
</dbReference>
<dbReference type="InterPro" id="IPR004333">
    <property type="entry name" value="SBP_dom"/>
</dbReference>
<evidence type="ECO:0000256" key="1">
    <source>
        <dbReference type="ARBA" id="ARBA00004123"/>
    </source>
</evidence>
<comment type="caution">
    <text evidence="13">The sequence shown here is derived from an EMBL/GenBank/DDBJ whole genome shotgun (WGS) entry which is preliminary data.</text>
</comment>
<sequence length="1035" mass="113645">MEARFGGEAHHFYGMSPSDLPKRATFEWDLNHWKWDGDLFIASSVVNPALGPSSDAVVSTSSRQFFRLGAGNSSNSSSSCSEEGNLGIIEKGKRELVVEKRRRVNVVEEEENLNGLDEAGTLALKLGGGGGGGGGGAAAGGLGYNQSSEREVGNNNWEGTSGKKTKLVGGGSSSRAVCQVEDCGADLSSAKDYHRRHKVCEMHSKASKALVGNVLQRFCQQCSRFHVLQEFDEGKRSCRRRLAGHNKRRRKTNPDPAVNGNSPNDDQTSGYLLISLLRILSNMHSNRSDQTTDRDLLSHLLRSLASQTSDLGGKNIAGLLREPQNALNDGTSVGNSDVVSNFLTNGPQGPPRPIKQHQTVPISEMQQQGVHLHNASGGSIQAASSIKPSTMNSPPSYSEARDSTAAQVKTNNFDLNDIYIDSDDGVEDPERSPPTTIAVTSSLDCPSWVQQDSHQSSPPQTSGNSDSASAQSPSSSSGEAQSRTDRIVFKLFGKEPNEFPHLLRAQILDWLSHSPSEIESYIRPGCIILTIYLRQSEAAWEELCDDLSSRLSRLLDVADDSFWRSGWIFIRAQHQIAFIYNGQVVVDTSLPLRSSNFSKIVSVKPIAIPASERAQFVVRGLNLVQPTTRLFCALEGKYLVEEATHELTESVDSAEHDEQCINFLCPIPVTNGRGFIEIEDQSLESSFFPFIVAEEDVCSEIRVLESALEYTETDMDVGGTGKPDAYNQAVDFIHEMGWLLHRSQLRSRLGHLDPNAEPFPLKRFKWLMEFSMDHDWSAVVRKLLDILHDGSVGAGDDQFISLALSEMGLLHRAVRRNSRPLVEVLLRYVPKISLKNLESEDKAASDGVGQNFLFRPDVVGPAGLTPLHIAAGKDGSENVLDALTNDPGTVGIEAWKNARDSTGSTPEDYARLRGHYSYIRLIQRKINKRPATGHVVVDIPGSLSDCSTRQKQNEPISSFEIGRSHLTRNQRPCKVCDRKLVYGTSSSSVVYRPAMLSMVAIAAVCVCVALLFKSSPEVMYVFRPFRWERLEFGTS</sequence>
<dbReference type="InterPro" id="IPR036770">
    <property type="entry name" value="Ankyrin_rpt-contain_sf"/>
</dbReference>
<keyword evidence="5" id="KW-0805">Transcription regulation</keyword>
<feature type="compositionally biased region" description="Polar residues" evidence="10">
    <location>
        <begin position="433"/>
        <end position="461"/>
    </location>
</feature>
<feature type="compositionally biased region" description="Basic residues" evidence="10">
    <location>
        <begin position="242"/>
        <end position="251"/>
    </location>
</feature>
<feature type="region of interest" description="Disordered" evidence="10">
    <location>
        <begin position="419"/>
        <end position="482"/>
    </location>
</feature>
<comment type="subcellular location">
    <subcellularLocation>
        <location evidence="1">Nucleus</location>
    </subcellularLocation>
</comment>
<dbReference type="FunFam" id="4.10.1100.10:FF:000001">
    <property type="entry name" value="Squamosa promoter-binding-like protein 14"/>
    <property type="match status" value="1"/>
</dbReference>
<keyword evidence="11" id="KW-0472">Membrane</keyword>
<dbReference type="PANTHER" id="PTHR31251:SF132">
    <property type="entry name" value="SQUAMOSA PROMOTER-BINDING-LIKE PROTEIN 1-RELATED"/>
    <property type="match status" value="1"/>
</dbReference>
<evidence type="ECO:0000256" key="4">
    <source>
        <dbReference type="ARBA" id="ARBA00022833"/>
    </source>
</evidence>
<keyword evidence="11" id="KW-1133">Transmembrane helix</keyword>
<name>A0AA88DAP0_FICCA</name>
<dbReference type="AlphaFoldDB" id="A0AA88DAP0"/>
<gene>
    <name evidence="13" type="ORF">TIFTF001_021344</name>
</gene>
<evidence type="ECO:0000256" key="10">
    <source>
        <dbReference type="SAM" id="MobiDB-lite"/>
    </source>
</evidence>
<keyword evidence="6" id="KW-0238">DNA-binding</keyword>
<evidence type="ECO:0000313" key="13">
    <source>
        <dbReference type="EMBL" id="GMN52208.1"/>
    </source>
</evidence>
<dbReference type="Proteomes" id="UP001187192">
    <property type="component" value="Unassembled WGS sequence"/>
</dbReference>
<evidence type="ECO:0000256" key="5">
    <source>
        <dbReference type="ARBA" id="ARBA00023015"/>
    </source>
</evidence>
<keyword evidence="14" id="KW-1185">Reference proteome</keyword>
<evidence type="ECO:0000256" key="2">
    <source>
        <dbReference type="ARBA" id="ARBA00022723"/>
    </source>
</evidence>
<dbReference type="Pfam" id="PF26102">
    <property type="entry name" value="Ig_SPL7"/>
    <property type="match status" value="1"/>
</dbReference>
<reference evidence="13" key="1">
    <citation type="submission" date="2023-07" db="EMBL/GenBank/DDBJ databases">
        <title>draft genome sequence of fig (Ficus carica).</title>
        <authorList>
            <person name="Takahashi T."/>
            <person name="Nishimura K."/>
        </authorList>
    </citation>
    <scope>NUCLEOTIDE SEQUENCE</scope>
</reference>
<dbReference type="SUPFAM" id="SSF103612">
    <property type="entry name" value="SBT domain"/>
    <property type="match status" value="1"/>
</dbReference>
<dbReference type="Gene3D" id="4.10.1100.10">
    <property type="entry name" value="Transcription factor, SBP-box domain"/>
    <property type="match status" value="1"/>
</dbReference>
<dbReference type="PANTHER" id="PTHR31251">
    <property type="entry name" value="SQUAMOSA PROMOTER-BINDING-LIKE PROTEIN 4"/>
    <property type="match status" value="1"/>
</dbReference>
<feature type="domain" description="SBP-type" evidence="12">
    <location>
        <begin position="175"/>
        <end position="252"/>
    </location>
</feature>
<feature type="compositionally biased region" description="Polar residues" evidence="10">
    <location>
        <begin position="387"/>
        <end position="396"/>
    </location>
</feature>
<dbReference type="Pfam" id="PF03110">
    <property type="entry name" value="SBP"/>
    <property type="match status" value="1"/>
</dbReference>
<dbReference type="Gramene" id="FCD_00023281-RA">
    <property type="protein sequence ID" value="FCD_00023281-RA:cds"/>
    <property type="gene ID" value="FCD_00023281"/>
</dbReference>
<keyword evidence="7" id="KW-0804">Transcription</keyword>